<keyword evidence="5 7" id="KW-0456">Lyase</keyword>
<dbReference type="SUPFAM" id="SSF48557">
    <property type="entry name" value="L-aspartase-like"/>
    <property type="match status" value="1"/>
</dbReference>
<dbReference type="InterPro" id="IPR024083">
    <property type="entry name" value="Fumarase/histidase_N"/>
</dbReference>
<dbReference type="GO" id="GO:0042802">
    <property type="term" value="F:identical protein binding"/>
    <property type="evidence" value="ECO:0007669"/>
    <property type="project" value="UniProtKB-ARBA"/>
</dbReference>
<dbReference type="InterPro" id="IPR018951">
    <property type="entry name" value="Fumarase_C_C"/>
</dbReference>
<evidence type="ECO:0000259" key="9">
    <source>
        <dbReference type="Pfam" id="PF10415"/>
    </source>
</evidence>
<evidence type="ECO:0000259" key="8">
    <source>
        <dbReference type="Pfam" id="PF00206"/>
    </source>
</evidence>
<dbReference type="CDD" id="cd01357">
    <property type="entry name" value="Aspartase"/>
    <property type="match status" value="1"/>
</dbReference>
<dbReference type="eggNOG" id="COG1027">
    <property type="taxonomic scope" value="Bacteria"/>
</dbReference>
<dbReference type="NCBIfam" id="TIGR00839">
    <property type="entry name" value="aspA"/>
    <property type="match status" value="1"/>
</dbReference>
<dbReference type="HOGENOM" id="CLU_021594_4_1_6"/>
<dbReference type="FunFam" id="1.10.40.30:FF:000003">
    <property type="entry name" value="Aspartate ammonia-lyase"/>
    <property type="match status" value="1"/>
</dbReference>
<dbReference type="InterPro" id="IPR008948">
    <property type="entry name" value="L-Aspartase-like"/>
</dbReference>
<dbReference type="Gene3D" id="1.20.200.10">
    <property type="entry name" value="Fumarase/aspartase (Central domain)"/>
    <property type="match status" value="1"/>
</dbReference>
<dbReference type="InterPro" id="IPR051546">
    <property type="entry name" value="Aspartate_Ammonia-Lyase"/>
</dbReference>
<dbReference type="Pfam" id="PF00206">
    <property type="entry name" value="Lyase_1"/>
    <property type="match status" value="1"/>
</dbReference>
<dbReference type="EMBL" id="CP003415">
    <property type="protein sequence ID" value="AFI88632.1"/>
    <property type="molecule type" value="Genomic_DNA"/>
</dbReference>
<dbReference type="PANTHER" id="PTHR42696:SF2">
    <property type="entry name" value="ASPARTATE AMMONIA-LYASE"/>
    <property type="match status" value="1"/>
</dbReference>
<evidence type="ECO:0000256" key="2">
    <source>
        <dbReference type="ARBA" id="ARBA00005596"/>
    </source>
</evidence>
<dbReference type="PANTHER" id="PTHR42696">
    <property type="entry name" value="ASPARTATE AMMONIA-LYASE"/>
    <property type="match status" value="1"/>
</dbReference>
<evidence type="ECO:0000256" key="4">
    <source>
        <dbReference type="ARBA" id="ARBA00016146"/>
    </source>
</evidence>
<dbReference type="NCBIfam" id="NF008909">
    <property type="entry name" value="PRK12273.1"/>
    <property type="match status" value="1"/>
</dbReference>
<dbReference type="InterPro" id="IPR004708">
    <property type="entry name" value="ApsA"/>
</dbReference>
<evidence type="ECO:0000313" key="10">
    <source>
        <dbReference type="EMBL" id="AFI88632.1"/>
    </source>
</evidence>
<dbReference type="InterPro" id="IPR020557">
    <property type="entry name" value="Fumarate_lyase_CS"/>
</dbReference>
<dbReference type="GO" id="GO:0006531">
    <property type="term" value="P:aspartate metabolic process"/>
    <property type="evidence" value="ECO:0007669"/>
    <property type="project" value="InterPro"/>
</dbReference>
<comment type="catalytic activity">
    <reaction evidence="1 7">
        <text>L-aspartate = fumarate + NH4(+)</text>
        <dbReference type="Rhea" id="RHEA:16601"/>
        <dbReference type="ChEBI" id="CHEBI:28938"/>
        <dbReference type="ChEBI" id="CHEBI:29806"/>
        <dbReference type="ChEBI" id="CHEBI:29991"/>
        <dbReference type="EC" id="4.3.1.1"/>
    </reaction>
</comment>
<evidence type="ECO:0000256" key="5">
    <source>
        <dbReference type="ARBA" id="ARBA00023239"/>
    </source>
</evidence>
<dbReference type="PROSITE" id="PS00163">
    <property type="entry name" value="FUMARATE_LYASES"/>
    <property type="match status" value="1"/>
</dbReference>
<protein>
    <recommendedName>
        <fullName evidence="4 6">Aspartate ammonia-lyase</fullName>
        <shortName evidence="7">Aspartase</shortName>
        <ecNumber evidence="3 6">4.3.1.1</ecNumber>
    </recommendedName>
</protein>
<name>A0A0H3I220_PECPM</name>
<gene>
    <name evidence="10" type="ordered locus">W5S_0506</name>
</gene>
<evidence type="ECO:0000313" key="11">
    <source>
        <dbReference type="Proteomes" id="UP000008044"/>
    </source>
</evidence>
<feature type="domain" description="Fumarase C C-terminal" evidence="9">
    <location>
        <begin position="411"/>
        <end position="464"/>
    </location>
</feature>
<dbReference type="PRINTS" id="PR00145">
    <property type="entry name" value="ARGSUCLYASE"/>
</dbReference>
<dbReference type="InterPro" id="IPR022761">
    <property type="entry name" value="Fumarate_lyase_N"/>
</dbReference>
<dbReference type="GO" id="GO:0006099">
    <property type="term" value="P:tricarboxylic acid cycle"/>
    <property type="evidence" value="ECO:0007669"/>
    <property type="project" value="InterPro"/>
</dbReference>
<dbReference type="KEGG" id="pec:W5S_0506"/>
<dbReference type="GO" id="GO:0005829">
    <property type="term" value="C:cytosol"/>
    <property type="evidence" value="ECO:0007669"/>
    <property type="project" value="TreeGrafter"/>
</dbReference>
<dbReference type="AlphaFoldDB" id="A0A0H3I220"/>
<dbReference type="STRING" id="1905730.W5S_0506"/>
<dbReference type="InterPro" id="IPR000362">
    <property type="entry name" value="Fumarate_lyase_fam"/>
</dbReference>
<dbReference type="FunFam" id="1.20.200.10:FF:000001">
    <property type="entry name" value="Fumarate hydratase, mitochondrial"/>
    <property type="match status" value="1"/>
</dbReference>
<reference evidence="10 11" key="1">
    <citation type="journal article" date="2012" name="J. Bacteriol.">
        <title>Genome sequence of Pectobacterium sp. strain SCC3193.</title>
        <authorList>
            <person name="Koskinen J.P."/>
            <person name="Laine P."/>
            <person name="Niemi O."/>
            <person name="Nykyri J."/>
            <person name="Harjunpaa H."/>
            <person name="Auvinen P."/>
            <person name="Paulin L."/>
            <person name="Pirhonen M."/>
            <person name="Palva T."/>
            <person name="Holm L."/>
        </authorList>
    </citation>
    <scope>NUCLEOTIDE SEQUENCE [LARGE SCALE GENOMIC DNA]</scope>
    <source>
        <strain evidence="10 11">SCC3193</strain>
    </source>
</reference>
<dbReference type="Gene3D" id="1.10.40.30">
    <property type="entry name" value="Fumarase/aspartase (C-terminal domain)"/>
    <property type="match status" value="1"/>
</dbReference>
<dbReference type="GO" id="GO:0008797">
    <property type="term" value="F:aspartate ammonia-lyase activity"/>
    <property type="evidence" value="ECO:0007669"/>
    <property type="project" value="UniProtKB-UniRule"/>
</dbReference>
<proteinExistence type="inferred from homology"/>
<evidence type="ECO:0000256" key="6">
    <source>
        <dbReference type="NCBIfam" id="TIGR00839"/>
    </source>
</evidence>
<dbReference type="EC" id="4.3.1.1" evidence="3 6"/>
<sequence length="520" mass="57752">MSTNIRIEEDLLGTREVPADAYYGIHTLRAIENFYISNSTISDIPEFVRAMVMVKKAAALANKELQTIPRKIADTILQACDEVLNNGKCLDQFPVDVYQGGAGTSVNMNTNEVLANIGLELMGHQKGEYQYLNPNDHLNKCQSTNDAYPTGFRIAVYTSILKLVEAITQLSDGFERKAKEFENILKMGRTQLQDAVPMTLGQEFHAFNVLLKEENRNLLRTAELLLEVNLGATAIGTRLNTPDEYQKLAVQHLAKVSGLPCVPAEDLIEATSDCGAYVMMHSALKRVAVKMSKICNDLRLLSSGPRTGLNEINLPELQAGSSIMPAKVNPVVPEVVNQVCFKVIGNDTCVTMAAEAGQLQLNVMEPVIGQAMFESIQILSSACYNLLEKCVNGITANKDVCEAYVFNSIGIVTYLNPFIGHHNGDIVGKICAETGKSVREVVLERGLLTEEQLDDIFSIQNLMHPAYKAKRYTDENEAVLIFIFCHYFRSLLRRPGGNFGLFLIHYLQYDDIIFIRRVLT</sequence>
<dbReference type="Proteomes" id="UP000008044">
    <property type="component" value="Chromosome"/>
</dbReference>
<dbReference type="PATRIC" id="fig|1166016.3.peg.509"/>
<evidence type="ECO:0000256" key="7">
    <source>
        <dbReference type="RuleBase" id="RU362017"/>
    </source>
</evidence>
<dbReference type="FunFam" id="1.10.275.10:FF:000001">
    <property type="entry name" value="Fumarate hydratase, mitochondrial"/>
    <property type="match status" value="1"/>
</dbReference>
<dbReference type="Pfam" id="PF10415">
    <property type="entry name" value="FumaraseC_C"/>
    <property type="match status" value="1"/>
</dbReference>
<comment type="similarity">
    <text evidence="2 7">Belongs to the class-II fumarase/aspartase family. Aspartase subfamily.</text>
</comment>
<evidence type="ECO:0000256" key="3">
    <source>
        <dbReference type="ARBA" id="ARBA00012992"/>
    </source>
</evidence>
<dbReference type="Gene3D" id="1.10.275.10">
    <property type="entry name" value="Fumarase/aspartase (N-terminal domain)"/>
    <property type="match status" value="1"/>
</dbReference>
<evidence type="ECO:0000256" key="1">
    <source>
        <dbReference type="ARBA" id="ARBA00001494"/>
    </source>
</evidence>
<dbReference type="PRINTS" id="PR00149">
    <property type="entry name" value="FUMRATELYASE"/>
</dbReference>
<feature type="domain" description="Fumarate lyase N-terminal" evidence="8">
    <location>
        <begin position="13"/>
        <end position="345"/>
    </location>
</feature>
<accession>A0A0H3I220</accession>
<organism evidence="10 11">
    <name type="scientific">Pectobacterium parmentieri</name>
    <dbReference type="NCBI Taxonomy" id="1905730"/>
    <lineage>
        <taxon>Bacteria</taxon>
        <taxon>Pseudomonadati</taxon>
        <taxon>Pseudomonadota</taxon>
        <taxon>Gammaproteobacteria</taxon>
        <taxon>Enterobacterales</taxon>
        <taxon>Pectobacteriaceae</taxon>
        <taxon>Pectobacterium</taxon>
    </lineage>
</organism>